<dbReference type="Proteomes" id="UP001165135">
    <property type="component" value="Unassembled WGS sequence"/>
</dbReference>
<evidence type="ECO:0000256" key="1">
    <source>
        <dbReference type="SAM" id="SignalP"/>
    </source>
</evidence>
<dbReference type="AlphaFoldDB" id="A0A9W6VS46"/>
<proteinExistence type="predicted"/>
<dbReference type="EMBL" id="BSTJ01000007">
    <property type="protein sequence ID" value="GLY77679.1"/>
    <property type="molecule type" value="Genomic_DNA"/>
</dbReference>
<accession>A0A9W6VS46</accession>
<sequence length="128" mass="13697">MIRKGMAAGAIAAIGLLTVTAAPANAAATTPAATTRAACTSWRTVHTARSGADEVALQYNSNCHYVRAYMIDWDDSPGWEIWVYNKVSGATAAAYNPHVVTTSVNDWGMLSHACVQQRGRAKSCTPYY</sequence>
<evidence type="ECO:0000313" key="2">
    <source>
        <dbReference type="EMBL" id="GLY77679.1"/>
    </source>
</evidence>
<protein>
    <recommendedName>
        <fullName evidence="4">Secreted protein</fullName>
    </recommendedName>
</protein>
<feature type="signal peptide" evidence="1">
    <location>
        <begin position="1"/>
        <end position="26"/>
    </location>
</feature>
<name>A0A9W6VS46_9ACTN</name>
<gene>
    <name evidence="2" type="ORF">Airi01_059460</name>
</gene>
<keyword evidence="1" id="KW-0732">Signal</keyword>
<evidence type="ECO:0000313" key="3">
    <source>
        <dbReference type="Proteomes" id="UP001165135"/>
    </source>
</evidence>
<dbReference type="RefSeq" id="WP_285627549.1">
    <property type="nucleotide sequence ID" value="NZ_BSTJ01000007.1"/>
</dbReference>
<feature type="chain" id="PRO_5040880021" description="Secreted protein" evidence="1">
    <location>
        <begin position="27"/>
        <end position="128"/>
    </location>
</feature>
<reference evidence="2" key="1">
    <citation type="submission" date="2023-03" db="EMBL/GenBank/DDBJ databases">
        <title>Actinoallomurus iriomotensis NBRC 103681.</title>
        <authorList>
            <person name="Ichikawa N."/>
            <person name="Sato H."/>
            <person name="Tonouchi N."/>
        </authorList>
    </citation>
    <scope>NUCLEOTIDE SEQUENCE</scope>
    <source>
        <strain evidence="2">NBRC 103681</strain>
    </source>
</reference>
<comment type="caution">
    <text evidence="2">The sequence shown here is derived from an EMBL/GenBank/DDBJ whole genome shotgun (WGS) entry which is preliminary data.</text>
</comment>
<organism evidence="2 3">
    <name type="scientific">Actinoallomurus iriomotensis</name>
    <dbReference type="NCBI Taxonomy" id="478107"/>
    <lineage>
        <taxon>Bacteria</taxon>
        <taxon>Bacillati</taxon>
        <taxon>Actinomycetota</taxon>
        <taxon>Actinomycetes</taxon>
        <taxon>Streptosporangiales</taxon>
        <taxon>Thermomonosporaceae</taxon>
        <taxon>Actinoallomurus</taxon>
    </lineage>
</organism>
<evidence type="ECO:0008006" key="4">
    <source>
        <dbReference type="Google" id="ProtNLM"/>
    </source>
</evidence>